<evidence type="ECO:0000313" key="1">
    <source>
        <dbReference type="EMBL" id="MDQ0273291.1"/>
    </source>
</evidence>
<keyword evidence="2" id="KW-1185">Reference proteome</keyword>
<proteinExistence type="predicted"/>
<dbReference type="EMBL" id="JAUSUB010000036">
    <property type="protein sequence ID" value="MDQ0273291.1"/>
    <property type="molecule type" value="Genomic_DNA"/>
</dbReference>
<comment type="caution">
    <text evidence="1">The sequence shown here is derived from an EMBL/GenBank/DDBJ whole genome shotgun (WGS) entry which is preliminary data.</text>
</comment>
<organism evidence="1 2">
    <name type="scientific">Cytobacillus purgationiresistens</name>
    <dbReference type="NCBI Taxonomy" id="863449"/>
    <lineage>
        <taxon>Bacteria</taxon>
        <taxon>Bacillati</taxon>
        <taxon>Bacillota</taxon>
        <taxon>Bacilli</taxon>
        <taxon>Bacillales</taxon>
        <taxon>Bacillaceae</taxon>
        <taxon>Cytobacillus</taxon>
    </lineage>
</organism>
<name>A0ABU0ARA8_9BACI</name>
<reference evidence="1 2" key="1">
    <citation type="submission" date="2023-07" db="EMBL/GenBank/DDBJ databases">
        <title>Genomic Encyclopedia of Type Strains, Phase IV (KMG-IV): sequencing the most valuable type-strain genomes for metagenomic binning, comparative biology and taxonomic classification.</title>
        <authorList>
            <person name="Goeker M."/>
        </authorList>
    </citation>
    <scope>NUCLEOTIDE SEQUENCE [LARGE SCALE GENOMIC DNA]</scope>
    <source>
        <strain evidence="1 2">DSM 23494</strain>
    </source>
</reference>
<dbReference type="InterPro" id="IPR013762">
    <property type="entry name" value="Integrase-like_cat_sf"/>
</dbReference>
<dbReference type="RefSeq" id="WP_307479229.1">
    <property type="nucleotide sequence ID" value="NZ_JAUSUB010000036.1"/>
</dbReference>
<dbReference type="Gene3D" id="1.10.443.10">
    <property type="entry name" value="Intergrase catalytic core"/>
    <property type="match status" value="1"/>
</dbReference>
<evidence type="ECO:0000313" key="2">
    <source>
        <dbReference type="Proteomes" id="UP001238088"/>
    </source>
</evidence>
<accession>A0ABU0ARA8</accession>
<gene>
    <name evidence="1" type="ORF">J2S17_005223</name>
</gene>
<protein>
    <submittedName>
        <fullName evidence="1">Uncharacterized protein</fullName>
    </submittedName>
</protein>
<dbReference type="Proteomes" id="UP001238088">
    <property type="component" value="Unassembled WGS sequence"/>
</dbReference>
<sequence length="57" mass="6641">MRKGESAAIQWTDVNLKDKPIRINKFLDFKEQSIDKDKIFGDVKSYHSKRTITISQA</sequence>